<dbReference type="InterPro" id="IPR012337">
    <property type="entry name" value="RNaseH-like_sf"/>
</dbReference>
<proteinExistence type="predicted"/>
<protein>
    <recommendedName>
        <fullName evidence="2">Integrase catalytic domain-containing protein</fullName>
    </recommendedName>
</protein>
<dbReference type="PANTHER" id="PTHR45835">
    <property type="entry name" value="YALI0A06105P"/>
    <property type="match status" value="1"/>
</dbReference>
<dbReference type="AlphaFoldDB" id="A0A9W7MCD4"/>
<dbReference type="Proteomes" id="UP001165190">
    <property type="component" value="Unassembled WGS sequence"/>
</dbReference>
<evidence type="ECO:0000259" key="2">
    <source>
        <dbReference type="PROSITE" id="PS50994"/>
    </source>
</evidence>
<feature type="domain" description="Integrase catalytic" evidence="2">
    <location>
        <begin position="1"/>
        <end position="76"/>
    </location>
</feature>
<evidence type="ECO:0000256" key="1">
    <source>
        <dbReference type="SAM" id="MobiDB-lite"/>
    </source>
</evidence>
<dbReference type="InterPro" id="IPR036397">
    <property type="entry name" value="RNaseH_sf"/>
</dbReference>
<comment type="caution">
    <text evidence="3">The sequence shown here is derived from an EMBL/GenBank/DDBJ whole genome shotgun (WGS) entry which is preliminary data.</text>
</comment>
<accession>A0A9W7MCD4</accession>
<dbReference type="PROSITE" id="PS50994">
    <property type="entry name" value="INTEGRASE"/>
    <property type="match status" value="1"/>
</dbReference>
<evidence type="ECO:0000313" key="4">
    <source>
        <dbReference type="Proteomes" id="UP001165190"/>
    </source>
</evidence>
<feature type="compositionally biased region" description="Polar residues" evidence="1">
    <location>
        <begin position="237"/>
        <end position="248"/>
    </location>
</feature>
<feature type="region of interest" description="Disordered" evidence="1">
    <location>
        <begin position="233"/>
        <end position="291"/>
    </location>
</feature>
<dbReference type="InterPro" id="IPR001584">
    <property type="entry name" value="Integrase_cat-core"/>
</dbReference>
<gene>
    <name evidence="3" type="ORF">HRI_003218900</name>
</gene>
<dbReference type="EMBL" id="BSYR01000027">
    <property type="protein sequence ID" value="GMI95496.1"/>
    <property type="molecule type" value="Genomic_DNA"/>
</dbReference>
<name>A0A9W7MCD4_HIBTR</name>
<evidence type="ECO:0000313" key="3">
    <source>
        <dbReference type="EMBL" id="GMI95496.1"/>
    </source>
</evidence>
<dbReference type="Pfam" id="PF24626">
    <property type="entry name" value="SH3_Tf2-1"/>
    <property type="match status" value="1"/>
</dbReference>
<keyword evidence="4" id="KW-1185">Reference proteome</keyword>
<sequence>MAKLQGTELCISSAYHPQTDGQTEALNRCLEMYLRCMAYDDPSKWEQYLPWAEYWYNTTYQNSAGMTPFKALYGRDPPAMVDYLEGSAKNDQVRQELQERNEILRLLKHNLWQAQVRMKNQADKHRRELELAVGSWVYVKLQPYRQLSIRLQKQQKLSPRFFGPYQVEQRVGVVAYRLKLPDNARIHPVFHISQLKPCRGQPTQQITPFPLLQDTLPATIVVDNLEDKVHLDKGGNVMTNTVGSSIEQSPEENSELADQQPEGNAELEQSVEEAQGLRRGRRERRAPKALTDFVRF</sequence>
<reference evidence="3" key="1">
    <citation type="submission" date="2023-05" db="EMBL/GenBank/DDBJ databases">
        <title>Genome and transcriptome analyses reveal genes involved in the formation of fine ridges on petal epidermal cells in Hibiscus trionum.</title>
        <authorList>
            <person name="Koshimizu S."/>
            <person name="Masuda S."/>
            <person name="Ishii T."/>
            <person name="Shirasu K."/>
            <person name="Hoshino A."/>
            <person name="Arita M."/>
        </authorList>
    </citation>
    <scope>NUCLEOTIDE SEQUENCE</scope>
    <source>
        <strain evidence="3">Hamamatsu line</strain>
    </source>
</reference>
<feature type="compositionally biased region" description="Basic residues" evidence="1">
    <location>
        <begin position="278"/>
        <end position="287"/>
    </location>
</feature>
<dbReference type="SUPFAM" id="SSF53098">
    <property type="entry name" value="Ribonuclease H-like"/>
    <property type="match status" value="1"/>
</dbReference>
<dbReference type="GO" id="GO:0003676">
    <property type="term" value="F:nucleic acid binding"/>
    <property type="evidence" value="ECO:0007669"/>
    <property type="project" value="InterPro"/>
</dbReference>
<organism evidence="3 4">
    <name type="scientific">Hibiscus trionum</name>
    <name type="common">Flower of an hour</name>
    <dbReference type="NCBI Taxonomy" id="183268"/>
    <lineage>
        <taxon>Eukaryota</taxon>
        <taxon>Viridiplantae</taxon>
        <taxon>Streptophyta</taxon>
        <taxon>Embryophyta</taxon>
        <taxon>Tracheophyta</taxon>
        <taxon>Spermatophyta</taxon>
        <taxon>Magnoliopsida</taxon>
        <taxon>eudicotyledons</taxon>
        <taxon>Gunneridae</taxon>
        <taxon>Pentapetalae</taxon>
        <taxon>rosids</taxon>
        <taxon>malvids</taxon>
        <taxon>Malvales</taxon>
        <taxon>Malvaceae</taxon>
        <taxon>Malvoideae</taxon>
        <taxon>Hibiscus</taxon>
    </lineage>
</organism>
<dbReference type="Gene3D" id="3.30.420.10">
    <property type="entry name" value="Ribonuclease H-like superfamily/Ribonuclease H"/>
    <property type="match status" value="1"/>
</dbReference>
<dbReference type="InterPro" id="IPR056924">
    <property type="entry name" value="SH3_Tf2-1"/>
</dbReference>
<dbReference type="PANTHER" id="PTHR45835:SF99">
    <property type="entry name" value="CHROMO DOMAIN-CONTAINING PROTEIN-RELATED"/>
    <property type="match status" value="1"/>
</dbReference>
<dbReference type="OrthoDB" id="1303511at2759"/>
<dbReference type="GO" id="GO:0015074">
    <property type="term" value="P:DNA integration"/>
    <property type="evidence" value="ECO:0007669"/>
    <property type="project" value="InterPro"/>
</dbReference>